<evidence type="ECO:0000256" key="1">
    <source>
        <dbReference type="SAM" id="MobiDB-lite"/>
    </source>
</evidence>
<feature type="compositionally biased region" description="Polar residues" evidence="1">
    <location>
        <begin position="92"/>
        <end position="101"/>
    </location>
</feature>
<gene>
    <name evidence="2" type="ORF">IWX90DRAFT_416075</name>
</gene>
<evidence type="ECO:0000313" key="2">
    <source>
        <dbReference type="EMBL" id="KAK8164290.1"/>
    </source>
</evidence>
<name>A0ABR1XRH0_9PEZI</name>
<dbReference type="EMBL" id="JBBWUH010000006">
    <property type="protein sequence ID" value="KAK8164290.1"/>
    <property type="molecule type" value="Genomic_DNA"/>
</dbReference>
<reference evidence="2 3" key="1">
    <citation type="journal article" date="2022" name="G3 (Bethesda)">
        <title>Enemy or ally: a genomic approach to elucidate the lifestyle of Phyllosticta citrichinaensis.</title>
        <authorList>
            <person name="Buijs V.A."/>
            <person name="Groenewald J.Z."/>
            <person name="Haridas S."/>
            <person name="LaButti K.M."/>
            <person name="Lipzen A."/>
            <person name="Martin F.M."/>
            <person name="Barry K."/>
            <person name="Grigoriev I.V."/>
            <person name="Crous P.W."/>
            <person name="Seidl M.F."/>
        </authorList>
    </citation>
    <scope>NUCLEOTIDE SEQUENCE [LARGE SCALE GENOMIC DNA]</scope>
    <source>
        <strain evidence="2 3">CBS 129764</strain>
    </source>
</reference>
<evidence type="ECO:0000313" key="3">
    <source>
        <dbReference type="Proteomes" id="UP001456524"/>
    </source>
</evidence>
<dbReference type="Proteomes" id="UP001456524">
    <property type="component" value="Unassembled WGS sequence"/>
</dbReference>
<proteinExistence type="predicted"/>
<accession>A0ABR1XRH0</accession>
<sequence>MHCVGSLSTMCAFGSSAPARYLPHAADFPSISLDVQPIIQRHDWLLQIIDYLVCHGSALCDGGDYRLVQKDLQTASESSPLQKRRRKGHTAPINTIPNHTFNDPAHDKT</sequence>
<comment type="caution">
    <text evidence="2">The sequence shown here is derived from an EMBL/GenBank/DDBJ whole genome shotgun (WGS) entry which is preliminary data.</text>
</comment>
<keyword evidence="3" id="KW-1185">Reference proteome</keyword>
<organism evidence="2 3">
    <name type="scientific">Phyllosticta citrichinensis</name>
    <dbReference type="NCBI Taxonomy" id="1130410"/>
    <lineage>
        <taxon>Eukaryota</taxon>
        <taxon>Fungi</taxon>
        <taxon>Dikarya</taxon>
        <taxon>Ascomycota</taxon>
        <taxon>Pezizomycotina</taxon>
        <taxon>Dothideomycetes</taxon>
        <taxon>Dothideomycetes incertae sedis</taxon>
        <taxon>Botryosphaeriales</taxon>
        <taxon>Phyllostictaceae</taxon>
        <taxon>Phyllosticta</taxon>
    </lineage>
</organism>
<feature type="region of interest" description="Disordered" evidence="1">
    <location>
        <begin position="74"/>
        <end position="109"/>
    </location>
</feature>
<protein>
    <submittedName>
        <fullName evidence="2">Uncharacterized protein</fullName>
    </submittedName>
</protein>